<sequence length="436" mass="46182">MATPPPPQHEPTSTSSLSKSDSGRKKLLAVLVIAAIAGLGWHFMHQSPADGAGYQSGRHGMGKTGAPQPVTAKPAVKTDMTVYLNALGTVTANYTATVRSLVNGQLEKVYFHEGQQVKAGDLLAQVDPRPFQVLLTQAEGQLAKDQALLKNAQIDLLRYKALLAQNSIAEQQVATQEALVRQYQGSVKADQGQVDSAKLQLTYSRITAPISGRVGLRQVDPGNNVSTGDTNGIVVITQEQPMNVVYPVPEASLGAIIKARRTGGPLPVEAWDRENTVKLADGKLLTTDNLIDTTTGTLKLKAQFQNTENALFPNQFVNIRMKLETQQGVTAIPTAALQRGKQGNFVYLVKPDQTVTLRKVTTGPTEGDQVAVTDGLQPGDLVVVDGVDQLREGTKIVQVKPGGSGGKHKGPHGKGASDNAASGPAGEASKHHKGQA</sequence>
<feature type="region of interest" description="Disordered" evidence="7">
    <location>
        <begin position="398"/>
        <end position="436"/>
    </location>
</feature>
<keyword evidence="3" id="KW-0813">Transport</keyword>
<evidence type="ECO:0000259" key="10">
    <source>
        <dbReference type="Pfam" id="PF25917"/>
    </source>
</evidence>
<dbReference type="InterPro" id="IPR058626">
    <property type="entry name" value="MdtA-like_b-barrel"/>
</dbReference>
<keyword evidence="8" id="KW-0812">Transmembrane</keyword>
<evidence type="ECO:0000256" key="8">
    <source>
        <dbReference type="SAM" id="Phobius"/>
    </source>
</evidence>
<dbReference type="InterPro" id="IPR058627">
    <property type="entry name" value="MdtA-like_C"/>
</dbReference>
<dbReference type="Gene3D" id="2.40.420.20">
    <property type="match status" value="1"/>
</dbReference>
<dbReference type="Pfam" id="PF25967">
    <property type="entry name" value="RND-MFP_C"/>
    <property type="match status" value="1"/>
</dbReference>
<feature type="region of interest" description="Disordered" evidence="7">
    <location>
        <begin position="52"/>
        <end position="71"/>
    </location>
</feature>
<dbReference type="RefSeq" id="WP_289831597.1">
    <property type="nucleotide sequence ID" value="NZ_JAUEDK010000048.1"/>
</dbReference>
<keyword evidence="5" id="KW-0997">Cell inner membrane</keyword>
<feature type="transmembrane region" description="Helical" evidence="8">
    <location>
        <begin position="27"/>
        <end position="44"/>
    </location>
</feature>
<dbReference type="PANTHER" id="PTHR30469">
    <property type="entry name" value="MULTIDRUG RESISTANCE PROTEIN MDTA"/>
    <property type="match status" value="1"/>
</dbReference>
<dbReference type="InterPro" id="IPR058625">
    <property type="entry name" value="MdtA-like_BSH"/>
</dbReference>
<evidence type="ECO:0000256" key="1">
    <source>
        <dbReference type="ARBA" id="ARBA00004236"/>
    </source>
</evidence>
<evidence type="ECO:0000259" key="9">
    <source>
        <dbReference type="Pfam" id="PF25876"/>
    </source>
</evidence>
<evidence type="ECO:0000256" key="7">
    <source>
        <dbReference type="SAM" id="MobiDB-lite"/>
    </source>
</evidence>
<keyword evidence="14" id="KW-1185">Reference proteome</keyword>
<dbReference type="EMBL" id="JAUEDK010000048">
    <property type="protein sequence ID" value="MDN0076968.1"/>
    <property type="molecule type" value="Genomic_DNA"/>
</dbReference>
<evidence type="ECO:0000256" key="3">
    <source>
        <dbReference type="ARBA" id="ARBA00022448"/>
    </source>
</evidence>
<evidence type="ECO:0000259" key="12">
    <source>
        <dbReference type="Pfam" id="PF25967"/>
    </source>
</evidence>
<name>A0ABT7XT37_9NEIS</name>
<evidence type="ECO:0000256" key="5">
    <source>
        <dbReference type="ARBA" id="ARBA00022519"/>
    </source>
</evidence>
<evidence type="ECO:0000313" key="14">
    <source>
        <dbReference type="Proteomes" id="UP001168540"/>
    </source>
</evidence>
<feature type="domain" description="Multidrug resistance protein MdtA-like beta-barrel" evidence="11">
    <location>
        <begin position="241"/>
        <end position="324"/>
    </location>
</feature>
<comment type="similarity">
    <text evidence="2">Belongs to the membrane fusion protein (MFP) (TC 8.A.1) family.</text>
</comment>
<dbReference type="Pfam" id="PF25944">
    <property type="entry name" value="Beta-barrel_RND"/>
    <property type="match status" value="1"/>
</dbReference>
<reference evidence="13" key="1">
    <citation type="submission" date="2023-06" db="EMBL/GenBank/DDBJ databases">
        <authorList>
            <person name="Zhang S."/>
        </authorList>
    </citation>
    <scope>NUCLEOTIDE SEQUENCE</scope>
    <source>
        <strain evidence="13">SG2303</strain>
    </source>
</reference>
<organism evidence="13 14">
    <name type="scientific">Crenobacter oryzisoli</name>
    <dbReference type="NCBI Taxonomy" id="3056844"/>
    <lineage>
        <taxon>Bacteria</taxon>
        <taxon>Pseudomonadati</taxon>
        <taxon>Pseudomonadota</taxon>
        <taxon>Betaproteobacteria</taxon>
        <taxon>Neisseriales</taxon>
        <taxon>Neisseriaceae</taxon>
        <taxon>Crenobacter</taxon>
    </lineage>
</organism>
<evidence type="ECO:0000259" key="11">
    <source>
        <dbReference type="Pfam" id="PF25944"/>
    </source>
</evidence>
<evidence type="ECO:0000256" key="4">
    <source>
        <dbReference type="ARBA" id="ARBA00022475"/>
    </source>
</evidence>
<dbReference type="PANTHER" id="PTHR30469:SF12">
    <property type="entry name" value="MULTIDRUG RESISTANCE PROTEIN MDTA"/>
    <property type="match status" value="1"/>
</dbReference>
<gene>
    <name evidence="13" type="ORF">QU481_19165</name>
</gene>
<proteinExistence type="inferred from homology"/>
<dbReference type="Pfam" id="PF25876">
    <property type="entry name" value="HH_MFP_RND"/>
    <property type="match status" value="1"/>
</dbReference>
<feature type="domain" description="Multidrug resistance protein MdtA-like C-terminal permuted SH3" evidence="12">
    <location>
        <begin position="331"/>
        <end position="388"/>
    </location>
</feature>
<evidence type="ECO:0000313" key="13">
    <source>
        <dbReference type="EMBL" id="MDN0076968.1"/>
    </source>
</evidence>
<comment type="caution">
    <text evidence="13">The sequence shown here is derived from an EMBL/GenBank/DDBJ whole genome shotgun (WGS) entry which is preliminary data.</text>
</comment>
<dbReference type="SUPFAM" id="SSF111369">
    <property type="entry name" value="HlyD-like secretion proteins"/>
    <property type="match status" value="1"/>
</dbReference>
<dbReference type="Proteomes" id="UP001168540">
    <property type="component" value="Unassembled WGS sequence"/>
</dbReference>
<feature type="domain" description="Multidrug resistance protein MdtA-like barrel-sandwich hybrid" evidence="10">
    <location>
        <begin position="95"/>
        <end position="237"/>
    </location>
</feature>
<keyword evidence="8" id="KW-1133">Transmembrane helix</keyword>
<evidence type="ECO:0000256" key="2">
    <source>
        <dbReference type="ARBA" id="ARBA00009477"/>
    </source>
</evidence>
<keyword evidence="6 8" id="KW-0472">Membrane</keyword>
<protein>
    <submittedName>
        <fullName evidence="13">MdtA/MuxA family multidrug efflux RND transporter periplasmic adaptor subunit</fullName>
    </submittedName>
</protein>
<dbReference type="NCBIfam" id="NF008589">
    <property type="entry name" value="PRK11556.1"/>
    <property type="match status" value="1"/>
</dbReference>
<accession>A0ABT7XT37</accession>
<dbReference type="Pfam" id="PF25917">
    <property type="entry name" value="BSH_RND"/>
    <property type="match status" value="1"/>
</dbReference>
<dbReference type="NCBIfam" id="TIGR01730">
    <property type="entry name" value="RND_mfp"/>
    <property type="match status" value="1"/>
</dbReference>
<keyword evidence="4" id="KW-1003">Cell membrane</keyword>
<dbReference type="Gene3D" id="2.40.50.100">
    <property type="match status" value="1"/>
</dbReference>
<dbReference type="Gene3D" id="1.10.287.470">
    <property type="entry name" value="Helix hairpin bin"/>
    <property type="match status" value="1"/>
</dbReference>
<feature type="region of interest" description="Disordered" evidence="7">
    <location>
        <begin position="1"/>
        <end position="21"/>
    </location>
</feature>
<dbReference type="InterPro" id="IPR006143">
    <property type="entry name" value="RND_pump_MFP"/>
</dbReference>
<evidence type="ECO:0000256" key="6">
    <source>
        <dbReference type="ARBA" id="ARBA00023136"/>
    </source>
</evidence>
<dbReference type="Gene3D" id="2.40.30.170">
    <property type="match status" value="1"/>
</dbReference>
<dbReference type="InterPro" id="IPR058624">
    <property type="entry name" value="MdtA-like_HH"/>
</dbReference>
<comment type="subcellular location">
    <subcellularLocation>
        <location evidence="1">Cell membrane</location>
    </subcellularLocation>
</comment>
<feature type="domain" description="Multidrug resistance protein MdtA-like alpha-helical hairpin" evidence="9">
    <location>
        <begin position="135"/>
        <end position="204"/>
    </location>
</feature>